<dbReference type="EMBL" id="CP101527">
    <property type="protein sequence ID" value="UZW74243.1"/>
    <property type="molecule type" value="Genomic_DNA"/>
</dbReference>
<accession>A0A9E8KND4</accession>
<evidence type="ECO:0000313" key="2">
    <source>
        <dbReference type="Proteomes" id="UP001164472"/>
    </source>
</evidence>
<dbReference type="RefSeq" id="WP_251811156.1">
    <property type="nucleotide sequence ID" value="NZ_CP101527.1"/>
</dbReference>
<proteinExistence type="predicted"/>
<protein>
    <submittedName>
        <fullName evidence="1">Uncharacterized protein</fullName>
    </submittedName>
</protein>
<dbReference type="AlphaFoldDB" id="A0A9E8KND4"/>
<reference evidence="1" key="1">
    <citation type="submission" date="2022-07" db="EMBL/GenBank/DDBJ databases">
        <title>Alkalimarinus sp. nov., isolated from gut of a Alitta virens.</title>
        <authorList>
            <person name="Yang A.I."/>
            <person name="Shin N.-R."/>
        </authorList>
    </citation>
    <scope>NUCLEOTIDE SEQUENCE</scope>
    <source>
        <strain evidence="1">FA028</strain>
    </source>
</reference>
<organism evidence="1 2">
    <name type="scientific">Alkalimarinus sediminis</name>
    <dbReference type="NCBI Taxonomy" id="1632866"/>
    <lineage>
        <taxon>Bacteria</taxon>
        <taxon>Pseudomonadati</taxon>
        <taxon>Pseudomonadota</taxon>
        <taxon>Gammaproteobacteria</taxon>
        <taxon>Alteromonadales</taxon>
        <taxon>Alteromonadaceae</taxon>
        <taxon>Alkalimarinus</taxon>
    </lineage>
</organism>
<name>A0A9E8KND4_9ALTE</name>
<keyword evidence="2" id="KW-1185">Reference proteome</keyword>
<dbReference type="Proteomes" id="UP001164472">
    <property type="component" value="Chromosome"/>
</dbReference>
<evidence type="ECO:0000313" key="1">
    <source>
        <dbReference type="EMBL" id="UZW74243.1"/>
    </source>
</evidence>
<dbReference type="KEGG" id="asem:NNL22_14620"/>
<sequence length="360" mass="40717">MAYFFSGITSWYLDEAAKKLGCSKDKLLEYGASGNLQLCVKVPDDLSVWSMVDPASGTAVHGADFFSEKVMDRLPEERQNVTFLSLSESDCLALGTPGYQEQRVFYSGYAEREFGMVTHDTPHFKRLRPYPSEALAQAARIFVLYPNDSPPPERGTSLSKVKRINLKADEIFIADIELQRALSALDDLKPLPIDKFTQHTNTSEKLRLLNLVAREQWRESDVGKNEFPSLNEFRIAIVKKFKDNDVKPSGRSTNKQYAPYSEKLIGCAARMISPEFSGAKKNTYEDQLYLTDNLRLLIEASKIFWEGVKLGDSSEYPDTKEIHEWFLADERLAPMESDKMTEVAATIIRPEGASKGRQKN</sequence>
<gene>
    <name evidence="1" type="ORF">NNL22_14620</name>
</gene>